<feature type="transmembrane region" description="Helical" evidence="2">
    <location>
        <begin position="151"/>
        <end position="176"/>
    </location>
</feature>
<dbReference type="AlphaFoldDB" id="A0AAD9LIG5"/>
<evidence type="ECO:0000313" key="3">
    <source>
        <dbReference type="EMBL" id="KAK1937913.1"/>
    </source>
</evidence>
<dbReference type="Proteomes" id="UP001259832">
    <property type="component" value="Unassembled WGS sequence"/>
</dbReference>
<reference evidence="3" key="1">
    <citation type="submission" date="2023-08" db="EMBL/GenBank/DDBJ databases">
        <title>Reference Genome Resource for the Citrus Pathogen Phytophthora citrophthora.</title>
        <authorList>
            <person name="Moller H."/>
            <person name="Coetzee B."/>
            <person name="Rose L.J."/>
            <person name="Van Niekerk J.M."/>
        </authorList>
    </citation>
    <scope>NUCLEOTIDE SEQUENCE</scope>
    <source>
        <strain evidence="3">STE-U-9442</strain>
    </source>
</reference>
<sequence>MNEGTPLWQSPASSVASVAGSSVRDGPARTSRRTRNRGLLPTTVTPRMIRTATVVGLLVVMAFYIIGGSTLSTTVQGAVVSRTQKATTGAATTATTLADVEAAEVKNSRTEDVSVDSVLFLPGFGAPLEKQVRRQSQVFALLRGGNTTGGVFLSVLLPLWPLALICVVVLVVLKLIDGPCLDYYVWYVNSLLAWSE</sequence>
<protein>
    <recommendedName>
        <fullName evidence="5">Transmembrane protein</fullName>
    </recommendedName>
</protein>
<feature type="region of interest" description="Disordered" evidence="1">
    <location>
        <begin position="1"/>
        <end position="40"/>
    </location>
</feature>
<accession>A0AAD9LIG5</accession>
<dbReference type="EMBL" id="JASMQC010000019">
    <property type="protein sequence ID" value="KAK1937913.1"/>
    <property type="molecule type" value="Genomic_DNA"/>
</dbReference>
<feature type="transmembrane region" description="Helical" evidence="2">
    <location>
        <begin position="48"/>
        <end position="66"/>
    </location>
</feature>
<feature type="compositionally biased region" description="Low complexity" evidence="1">
    <location>
        <begin position="10"/>
        <end position="23"/>
    </location>
</feature>
<evidence type="ECO:0000313" key="4">
    <source>
        <dbReference type="Proteomes" id="UP001259832"/>
    </source>
</evidence>
<evidence type="ECO:0008006" key="5">
    <source>
        <dbReference type="Google" id="ProtNLM"/>
    </source>
</evidence>
<gene>
    <name evidence="3" type="ORF">P3T76_009650</name>
</gene>
<organism evidence="3 4">
    <name type="scientific">Phytophthora citrophthora</name>
    <dbReference type="NCBI Taxonomy" id="4793"/>
    <lineage>
        <taxon>Eukaryota</taxon>
        <taxon>Sar</taxon>
        <taxon>Stramenopiles</taxon>
        <taxon>Oomycota</taxon>
        <taxon>Peronosporomycetes</taxon>
        <taxon>Peronosporales</taxon>
        <taxon>Peronosporaceae</taxon>
        <taxon>Phytophthora</taxon>
    </lineage>
</organism>
<keyword evidence="2" id="KW-1133">Transmembrane helix</keyword>
<proteinExistence type="predicted"/>
<keyword evidence="4" id="KW-1185">Reference proteome</keyword>
<keyword evidence="2" id="KW-0472">Membrane</keyword>
<evidence type="ECO:0000256" key="2">
    <source>
        <dbReference type="SAM" id="Phobius"/>
    </source>
</evidence>
<keyword evidence="2" id="KW-0812">Transmembrane</keyword>
<comment type="caution">
    <text evidence="3">The sequence shown here is derived from an EMBL/GenBank/DDBJ whole genome shotgun (WGS) entry which is preliminary data.</text>
</comment>
<name>A0AAD9LIG5_9STRA</name>
<evidence type="ECO:0000256" key="1">
    <source>
        <dbReference type="SAM" id="MobiDB-lite"/>
    </source>
</evidence>